<proteinExistence type="predicted"/>
<protein>
    <submittedName>
        <fullName evidence="1">Uncharacterized protein</fullName>
    </submittedName>
</protein>
<keyword evidence="2" id="KW-1185">Reference proteome</keyword>
<comment type="caution">
    <text evidence="1">The sequence shown here is derived from an EMBL/GenBank/DDBJ whole genome shotgun (WGS) entry which is preliminary data.</text>
</comment>
<gene>
    <name evidence="1" type="ORF">ADU59_01650</name>
</gene>
<organism evidence="1 2">
    <name type="scientific">Pararhizobium polonicum</name>
    <dbReference type="NCBI Taxonomy" id="1612624"/>
    <lineage>
        <taxon>Bacteria</taxon>
        <taxon>Pseudomonadati</taxon>
        <taxon>Pseudomonadota</taxon>
        <taxon>Alphaproteobacteria</taxon>
        <taxon>Hyphomicrobiales</taxon>
        <taxon>Rhizobiaceae</taxon>
        <taxon>Rhizobium/Agrobacterium group</taxon>
        <taxon>Pararhizobium</taxon>
    </lineage>
</organism>
<dbReference type="Proteomes" id="UP000093111">
    <property type="component" value="Plasmid pF5.1c"/>
</dbReference>
<dbReference type="OrthoDB" id="7803306at2"/>
<dbReference type="RefSeq" id="WP_068951048.1">
    <property type="nucleotide sequence ID" value="NZ_CM004504.1"/>
</dbReference>
<reference evidence="1 2" key="1">
    <citation type="journal article" date="2016" name="Syst. Appl. Microbiol.">
        <title>Pararhizobium polonicum sp. nov. isolated from tumors on stone fruit rootstocks.</title>
        <authorList>
            <person name="Pulawska J."/>
            <person name="Kuzmanovic N."/>
            <person name="Willems A."/>
            <person name="Pothier J.F."/>
        </authorList>
    </citation>
    <scope>NUCLEOTIDE SEQUENCE [LARGE SCALE GENOMIC DNA]</scope>
    <source>
        <strain evidence="1 2">F5.1</strain>
        <plasmid evidence="1">pF5.1c</plasmid>
    </source>
</reference>
<evidence type="ECO:0000313" key="1">
    <source>
        <dbReference type="EMBL" id="OBZ97306.1"/>
    </source>
</evidence>
<dbReference type="AlphaFoldDB" id="A0A1C7P8F0"/>
<keyword evidence="1" id="KW-0614">Plasmid</keyword>
<sequence>MGIDAAIVDYSAGLLLRYFRNGALIEGEMPRLDQRRDVEILKGHWALSAPVRDLVNHILTHPHEAQALLTYRQRIDDAMARGRIDARRTWLYRQQSGLPSALVTHEAVRSFNTGPNLLLAWVLREAASYTARLFSWQGRTSPYLTAIEQAQTEMRALQKIDSLREPLRAVSLGKRPNAGAIRDAARSRRSLYRLAVDAYRLMQGLERGEVAAMERVARSSLLAPLEDWRRFELAVGLSLGEALARATGAPLNLHLLGADSAGPIVTAGRFAVYWQQITRYHHPPPLEPSEVTVRESLRAYNINVGTERPDLIVVDRDQDAVAAVVEVKYIAGDTASVRFREAVDQVVRYGRSYAAPSATGSLLARSLVVLSRHAPARINPAGDAPFSVDFEALRQPHGLDAWAAALMIHP</sequence>
<geneLocation type="plasmid" evidence="2">
    <name>pf5.1c</name>
</geneLocation>
<accession>A0A1C7P8F0</accession>
<evidence type="ECO:0000313" key="2">
    <source>
        <dbReference type="Proteomes" id="UP000093111"/>
    </source>
</evidence>
<name>A0A1C7P8F0_9HYPH</name>
<dbReference type="EMBL" id="LGLV01000003">
    <property type="protein sequence ID" value="OBZ97306.1"/>
    <property type="molecule type" value="Genomic_DNA"/>
</dbReference>